<proteinExistence type="inferred from homology"/>
<sequence length="104" mass="11591">MGCYPSFLTGLPHNTSDLDVYGCVISYNDAVVEYNKLLNDTLENMRNMLPDANIIYVDTHSVKLDLFQHPKNHELIEMDVLQGLSTEQKHAAVMAAALIILTLG</sequence>
<gene>
    <name evidence="3" type="ORF">Cni_G02294</name>
</gene>
<protein>
    <submittedName>
        <fullName evidence="3">Uncharacterized protein</fullName>
    </submittedName>
</protein>
<evidence type="ECO:0000256" key="1">
    <source>
        <dbReference type="ARBA" id="ARBA00008668"/>
    </source>
</evidence>
<dbReference type="GO" id="GO:0016788">
    <property type="term" value="F:hydrolase activity, acting on ester bonds"/>
    <property type="evidence" value="ECO:0007669"/>
    <property type="project" value="InterPro"/>
</dbReference>
<dbReference type="EMBL" id="CP136890">
    <property type="protein sequence ID" value="WOK93594.1"/>
    <property type="molecule type" value="Genomic_DNA"/>
</dbReference>
<accession>A0AAQ3Q253</accession>
<dbReference type="InterPro" id="IPR036514">
    <property type="entry name" value="SGNH_hydro_sf"/>
</dbReference>
<keyword evidence="2" id="KW-0325">Glycoprotein</keyword>
<dbReference type="Proteomes" id="UP001327560">
    <property type="component" value="Chromosome 1"/>
</dbReference>
<evidence type="ECO:0000256" key="2">
    <source>
        <dbReference type="ARBA" id="ARBA00023180"/>
    </source>
</evidence>
<dbReference type="InterPro" id="IPR001087">
    <property type="entry name" value="GDSL"/>
</dbReference>
<dbReference type="Pfam" id="PF00657">
    <property type="entry name" value="Lipase_GDSL"/>
    <property type="match status" value="1"/>
</dbReference>
<evidence type="ECO:0000313" key="4">
    <source>
        <dbReference type="Proteomes" id="UP001327560"/>
    </source>
</evidence>
<dbReference type="PANTHER" id="PTHR22835:SF476">
    <property type="entry name" value="OS06G0160200 PROTEIN"/>
    <property type="match status" value="1"/>
</dbReference>
<dbReference type="PANTHER" id="PTHR22835">
    <property type="entry name" value="ZINC FINGER FYVE DOMAIN CONTAINING PROTEIN"/>
    <property type="match status" value="1"/>
</dbReference>
<comment type="similarity">
    <text evidence="1">Belongs to the 'GDSL' lipolytic enzyme family.</text>
</comment>
<dbReference type="AlphaFoldDB" id="A0AAQ3Q253"/>
<evidence type="ECO:0000313" key="3">
    <source>
        <dbReference type="EMBL" id="WOK93594.1"/>
    </source>
</evidence>
<keyword evidence="4" id="KW-1185">Reference proteome</keyword>
<organism evidence="3 4">
    <name type="scientific">Canna indica</name>
    <name type="common">Indian-shot</name>
    <dbReference type="NCBI Taxonomy" id="4628"/>
    <lineage>
        <taxon>Eukaryota</taxon>
        <taxon>Viridiplantae</taxon>
        <taxon>Streptophyta</taxon>
        <taxon>Embryophyta</taxon>
        <taxon>Tracheophyta</taxon>
        <taxon>Spermatophyta</taxon>
        <taxon>Magnoliopsida</taxon>
        <taxon>Liliopsida</taxon>
        <taxon>Zingiberales</taxon>
        <taxon>Cannaceae</taxon>
        <taxon>Canna</taxon>
    </lineage>
</organism>
<reference evidence="3 4" key="1">
    <citation type="submission" date="2023-10" db="EMBL/GenBank/DDBJ databases">
        <title>Chromosome-scale genome assembly provides insights into flower coloration mechanisms of Canna indica.</title>
        <authorList>
            <person name="Li C."/>
        </authorList>
    </citation>
    <scope>NUCLEOTIDE SEQUENCE [LARGE SCALE GENOMIC DNA]</scope>
    <source>
        <tissue evidence="3">Flower</tissue>
    </source>
</reference>
<dbReference type="Gene3D" id="3.40.50.1110">
    <property type="entry name" value="SGNH hydrolase"/>
    <property type="match status" value="1"/>
</dbReference>
<name>A0AAQ3Q253_9LILI</name>